<dbReference type="SUPFAM" id="SSF57667">
    <property type="entry name" value="beta-beta-alpha zinc fingers"/>
    <property type="match status" value="1"/>
</dbReference>
<dbReference type="Gene3D" id="3.30.160.60">
    <property type="entry name" value="Classic Zinc Finger"/>
    <property type="match status" value="1"/>
</dbReference>
<evidence type="ECO:0000259" key="11">
    <source>
        <dbReference type="PROSITE" id="PS50157"/>
    </source>
</evidence>
<accession>A0AAD4NDS0</accession>
<dbReference type="GO" id="GO:0017053">
    <property type="term" value="C:transcription repressor complex"/>
    <property type="evidence" value="ECO:0007669"/>
    <property type="project" value="TreeGrafter"/>
</dbReference>
<keyword evidence="3" id="KW-0677">Repeat</keyword>
<organism evidence="12 13">
    <name type="scientific">Ditylenchus destructor</name>
    <dbReference type="NCBI Taxonomy" id="166010"/>
    <lineage>
        <taxon>Eukaryota</taxon>
        <taxon>Metazoa</taxon>
        <taxon>Ecdysozoa</taxon>
        <taxon>Nematoda</taxon>
        <taxon>Chromadorea</taxon>
        <taxon>Rhabditida</taxon>
        <taxon>Tylenchina</taxon>
        <taxon>Tylenchomorpha</taxon>
        <taxon>Sphaerularioidea</taxon>
        <taxon>Anguinidae</taxon>
        <taxon>Anguininae</taxon>
        <taxon>Ditylenchus</taxon>
    </lineage>
</organism>
<feature type="compositionally biased region" description="Low complexity" evidence="10">
    <location>
        <begin position="179"/>
        <end position="203"/>
    </location>
</feature>
<protein>
    <submittedName>
        <fullName evidence="12">Insulinoma-associated protein 1a</fullName>
    </submittedName>
</protein>
<keyword evidence="2" id="KW-0479">Metal-binding</keyword>
<dbReference type="FunFam" id="3.30.160.60:FF:001896">
    <property type="entry name" value="insulinoma-associated protein 1b"/>
    <property type="match status" value="1"/>
</dbReference>
<dbReference type="PANTHER" id="PTHR15065:SF4">
    <property type="entry name" value="LD18634P"/>
    <property type="match status" value="1"/>
</dbReference>
<evidence type="ECO:0000256" key="2">
    <source>
        <dbReference type="ARBA" id="ARBA00022723"/>
    </source>
</evidence>
<dbReference type="InterPro" id="IPR042972">
    <property type="entry name" value="INSM1/2"/>
</dbReference>
<feature type="compositionally biased region" description="Polar residues" evidence="10">
    <location>
        <begin position="418"/>
        <end position="430"/>
    </location>
</feature>
<dbReference type="GO" id="GO:0008270">
    <property type="term" value="F:zinc ion binding"/>
    <property type="evidence" value="ECO:0007669"/>
    <property type="project" value="UniProtKB-KW"/>
</dbReference>
<dbReference type="SMART" id="SM00355">
    <property type="entry name" value="ZnF_C2H2"/>
    <property type="match status" value="3"/>
</dbReference>
<dbReference type="GO" id="GO:0010564">
    <property type="term" value="P:regulation of cell cycle process"/>
    <property type="evidence" value="ECO:0007669"/>
    <property type="project" value="TreeGrafter"/>
</dbReference>
<dbReference type="InterPro" id="IPR013087">
    <property type="entry name" value="Znf_C2H2_type"/>
</dbReference>
<evidence type="ECO:0000256" key="4">
    <source>
        <dbReference type="ARBA" id="ARBA00022771"/>
    </source>
</evidence>
<dbReference type="PROSITE" id="PS50157">
    <property type="entry name" value="ZINC_FINGER_C2H2_2"/>
    <property type="match status" value="1"/>
</dbReference>
<dbReference type="Proteomes" id="UP001201812">
    <property type="component" value="Unassembled WGS sequence"/>
</dbReference>
<evidence type="ECO:0000256" key="8">
    <source>
        <dbReference type="ARBA" id="ARBA00023242"/>
    </source>
</evidence>
<dbReference type="AlphaFoldDB" id="A0AAD4NDS0"/>
<evidence type="ECO:0000256" key="5">
    <source>
        <dbReference type="ARBA" id="ARBA00022833"/>
    </source>
</evidence>
<gene>
    <name evidence="12" type="ORF">DdX_04134</name>
</gene>
<feature type="domain" description="C2H2-type" evidence="11">
    <location>
        <begin position="340"/>
        <end position="367"/>
    </location>
</feature>
<reference evidence="12" key="1">
    <citation type="submission" date="2022-01" db="EMBL/GenBank/DDBJ databases">
        <title>Genome Sequence Resource for Two Populations of Ditylenchus destructor, the Migratory Endoparasitic Phytonematode.</title>
        <authorList>
            <person name="Zhang H."/>
            <person name="Lin R."/>
            <person name="Xie B."/>
        </authorList>
    </citation>
    <scope>NUCLEOTIDE SEQUENCE</scope>
    <source>
        <strain evidence="12">BazhouSP</strain>
    </source>
</reference>
<sequence length="478" mass="52471">MYTSANANNGMADDLQRLLLLANSTIGPPVKAIPAISPPLFGDSGLSSIWNLISNPFQRPSLTQPLISSLRSDITSHNWATAVGDCSAALQLLQLQLLLKQQSQNHSPPPLQWSLDSLLLATNLAQQNQKESRESMYPNGEQAKDLSPILPKRSYSPLSLKQELSIIKTNGAAQINIPTSSNWTSSAPSTSSQCSSPNSSPPSLTGRNSTSMPDKCAKTHINRKRKETTDSTSKANSDAQPTKKRLKQKKRLLKQDDETNSPVSGMFIRDASDVTADEFQKAAELDDTASYVHISEESRAVISEIPNVIGDTICSLCKVKYEDVFRLAMHRCPRIMHEEYRCPECEKTFSCPANLASHRRWHRPKMLETNAPGSVKNGDYFCSKCGTQCDSKTALKVHRRHCGCSKSNELDNSDSHTTKVQNKSQNTNIVSKVENDETVSEDTSKPLRTQEQERAAAVAALISLGVSPTKVHIIDSAV</sequence>
<dbReference type="PROSITE" id="PS00028">
    <property type="entry name" value="ZINC_FINGER_C2H2_1"/>
    <property type="match status" value="1"/>
</dbReference>
<keyword evidence="4 9" id="KW-0863">Zinc-finger</keyword>
<keyword evidence="13" id="KW-1185">Reference proteome</keyword>
<feature type="region of interest" description="Disordered" evidence="10">
    <location>
        <begin position="126"/>
        <end position="150"/>
    </location>
</feature>
<feature type="region of interest" description="Disordered" evidence="10">
    <location>
        <begin position="179"/>
        <end position="265"/>
    </location>
</feature>
<keyword evidence="6" id="KW-0805">Transcription regulation</keyword>
<proteinExistence type="predicted"/>
<feature type="compositionally biased region" description="Basic and acidic residues" evidence="10">
    <location>
        <begin position="442"/>
        <end position="451"/>
    </location>
</feature>
<feature type="compositionally biased region" description="Basic residues" evidence="10">
    <location>
        <begin position="242"/>
        <end position="252"/>
    </location>
</feature>
<comment type="subcellular location">
    <subcellularLocation>
        <location evidence="1">Nucleus</location>
    </subcellularLocation>
</comment>
<evidence type="ECO:0000256" key="7">
    <source>
        <dbReference type="ARBA" id="ARBA00023163"/>
    </source>
</evidence>
<dbReference type="GO" id="GO:0001227">
    <property type="term" value="F:DNA-binding transcription repressor activity, RNA polymerase II-specific"/>
    <property type="evidence" value="ECO:0007669"/>
    <property type="project" value="TreeGrafter"/>
</dbReference>
<keyword evidence="7" id="KW-0804">Transcription</keyword>
<evidence type="ECO:0000256" key="6">
    <source>
        <dbReference type="ARBA" id="ARBA00023015"/>
    </source>
</evidence>
<feature type="compositionally biased region" description="Polar residues" evidence="10">
    <location>
        <begin position="230"/>
        <end position="240"/>
    </location>
</feature>
<evidence type="ECO:0000313" key="12">
    <source>
        <dbReference type="EMBL" id="KAI1723950.1"/>
    </source>
</evidence>
<keyword evidence="5" id="KW-0862">Zinc</keyword>
<dbReference type="GO" id="GO:0030182">
    <property type="term" value="P:neuron differentiation"/>
    <property type="evidence" value="ECO:0007669"/>
    <property type="project" value="TreeGrafter"/>
</dbReference>
<comment type="caution">
    <text evidence="12">The sequence shown here is derived from an EMBL/GenBank/DDBJ whole genome shotgun (WGS) entry which is preliminary data.</text>
</comment>
<evidence type="ECO:0000313" key="13">
    <source>
        <dbReference type="Proteomes" id="UP001201812"/>
    </source>
</evidence>
<evidence type="ECO:0000256" key="1">
    <source>
        <dbReference type="ARBA" id="ARBA00004123"/>
    </source>
</evidence>
<dbReference type="GO" id="GO:0005634">
    <property type="term" value="C:nucleus"/>
    <property type="evidence" value="ECO:0007669"/>
    <property type="project" value="UniProtKB-SubCell"/>
</dbReference>
<evidence type="ECO:0000256" key="3">
    <source>
        <dbReference type="ARBA" id="ARBA00022737"/>
    </source>
</evidence>
<evidence type="ECO:0000256" key="9">
    <source>
        <dbReference type="PROSITE-ProRule" id="PRU00042"/>
    </source>
</evidence>
<keyword evidence="8" id="KW-0539">Nucleus</keyword>
<dbReference type="EMBL" id="JAKKPZ010000003">
    <property type="protein sequence ID" value="KAI1723950.1"/>
    <property type="molecule type" value="Genomic_DNA"/>
</dbReference>
<name>A0AAD4NDS0_9BILA</name>
<evidence type="ECO:0000256" key="10">
    <source>
        <dbReference type="SAM" id="MobiDB-lite"/>
    </source>
</evidence>
<feature type="region of interest" description="Disordered" evidence="10">
    <location>
        <begin position="409"/>
        <end position="451"/>
    </location>
</feature>
<dbReference type="GO" id="GO:0000978">
    <property type="term" value="F:RNA polymerase II cis-regulatory region sequence-specific DNA binding"/>
    <property type="evidence" value="ECO:0007669"/>
    <property type="project" value="TreeGrafter"/>
</dbReference>
<dbReference type="InterPro" id="IPR036236">
    <property type="entry name" value="Znf_C2H2_sf"/>
</dbReference>
<dbReference type="PANTHER" id="PTHR15065">
    <property type="entry name" value="INSULINOMA-ASSOCIATED 1"/>
    <property type="match status" value="1"/>
</dbReference>